<sequence length="468" mass="53107">MTSPSRAETVAAEDRVREIIDEAVAPLRAAVNEIKMSVARELEDQRLLLRNHLSAVENDIMVHQRALHTEMTQQVSALLGSQQQNPDQQHVPGTSDPVTDQGSATPQTGSLQHQRHPERRDSHDPSRSGECPAPSSSTDIPSVVESSSYEYQQPILNLAAEIEWFKEQVQTLLEEQRQYRQELRRQEHQRQLLQNVSVSKSELQDQLKTTKEEILSSVRALNYFMEAEVNNSSKTLHEETKNAVKEMFLEHQTRVNSPGEVVQQLQTGITVPKLHETFFKKLQMLTVGQNQRVIDKIRNPASSTEFIFHLHIPQFEDFIGSGESVYSLPCALDFENSFMVVRGVASFATDNSNMRLGLERMVDVHELGLDRGKASPFNIKCSIKAQKTMAKRDIEYSEITVSWGDDPTTGNESYFVRLGEHVDCREKLVRAGFNRFKDNSLLIEFKISSVLDESSFLSFLRGQKKTPV</sequence>
<evidence type="ECO:0000313" key="3">
    <source>
        <dbReference type="EMBL" id="GFR57659.1"/>
    </source>
</evidence>
<keyword evidence="4" id="KW-1185">Reference proteome</keyword>
<accession>A0AAV4EAA4</accession>
<proteinExistence type="predicted"/>
<dbReference type="EMBL" id="BMAT01010631">
    <property type="protein sequence ID" value="GFR57659.1"/>
    <property type="molecule type" value="Genomic_DNA"/>
</dbReference>
<dbReference type="Proteomes" id="UP000762676">
    <property type="component" value="Unassembled WGS sequence"/>
</dbReference>
<feature type="coiled-coil region" evidence="1">
    <location>
        <begin position="155"/>
        <end position="213"/>
    </location>
</feature>
<organism evidence="3 4">
    <name type="scientific">Elysia marginata</name>
    <dbReference type="NCBI Taxonomy" id="1093978"/>
    <lineage>
        <taxon>Eukaryota</taxon>
        <taxon>Metazoa</taxon>
        <taxon>Spiralia</taxon>
        <taxon>Lophotrochozoa</taxon>
        <taxon>Mollusca</taxon>
        <taxon>Gastropoda</taxon>
        <taxon>Heterobranchia</taxon>
        <taxon>Euthyneura</taxon>
        <taxon>Panpulmonata</taxon>
        <taxon>Sacoglossa</taxon>
        <taxon>Placobranchoidea</taxon>
        <taxon>Plakobranchidae</taxon>
        <taxon>Elysia</taxon>
    </lineage>
</organism>
<feature type="region of interest" description="Disordered" evidence="2">
    <location>
        <begin position="80"/>
        <end position="145"/>
    </location>
</feature>
<evidence type="ECO:0000256" key="1">
    <source>
        <dbReference type="SAM" id="Coils"/>
    </source>
</evidence>
<name>A0AAV4EAA4_9GAST</name>
<feature type="compositionally biased region" description="Basic and acidic residues" evidence="2">
    <location>
        <begin position="118"/>
        <end position="127"/>
    </location>
</feature>
<feature type="compositionally biased region" description="Polar residues" evidence="2">
    <location>
        <begin position="80"/>
        <end position="112"/>
    </location>
</feature>
<gene>
    <name evidence="3" type="ORF">ElyMa_005344000</name>
</gene>
<protein>
    <recommendedName>
        <fullName evidence="5">MATH domain-containing protein</fullName>
    </recommendedName>
</protein>
<keyword evidence="1" id="KW-0175">Coiled coil</keyword>
<comment type="caution">
    <text evidence="3">The sequence shown here is derived from an EMBL/GenBank/DDBJ whole genome shotgun (WGS) entry which is preliminary data.</text>
</comment>
<evidence type="ECO:0008006" key="5">
    <source>
        <dbReference type="Google" id="ProtNLM"/>
    </source>
</evidence>
<dbReference type="AlphaFoldDB" id="A0AAV4EAA4"/>
<reference evidence="3 4" key="1">
    <citation type="journal article" date="2021" name="Elife">
        <title>Chloroplast acquisition without the gene transfer in kleptoplastic sea slugs, Plakobranchus ocellatus.</title>
        <authorList>
            <person name="Maeda T."/>
            <person name="Takahashi S."/>
            <person name="Yoshida T."/>
            <person name="Shimamura S."/>
            <person name="Takaki Y."/>
            <person name="Nagai Y."/>
            <person name="Toyoda A."/>
            <person name="Suzuki Y."/>
            <person name="Arimoto A."/>
            <person name="Ishii H."/>
            <person name="Satoh N."/>
            <person name="Nishiyama T."/>
            <person name="Hasebe M."/>
            <person name="Maruyama T."/>
            <person name="Minagawa J."/>
            <person name="Obokata J."/>
            <person name="Shigenobu S."/>
        </authorList>
    </citation>
    <scope>NUCLEOTIDE SEQUENCE [LARGE SCALE GENOMIC DNA]</scope>
</reference>
<evidence type="ECO:0000313" key="4">
    <source>
        <dbReference type="Proteomes" id="UP000762676"/>
    </source>
</evidence>
<evidence type="ECO:0000256" key="2">
    <source>
        <dbReference type="SAM" id="MobiDB-lite"/>
    </source>
</evidence>
<feature type="compositionally biased region" description="Polar residues" evidence="2">
    <location>
        <begin position="134"/>
        <end position="145"/>
    </location>
</feature>